<name>A0A6N2AJP7_SOLCI</name>
<proteinExistence type="predicted"/>
<dbReference type="AlphaFoldDB" id="A0A6N2AJP7"/>
<accession>A0A6N2AJP7</accession>
<gene>
    <name evidence="2" type="ORF">EJD97_005060</name>
</gene>
<reference evidence="2" key="1">
    <citation type="submission" date="2019-05" db="EMBL/GenBank/DDBJ databases">
        <title>The de novo reference genome and transcriptome assemblies of the wild tomato species Solanum chilense.</title>
        <authorList>
            <person name="Stam R."/>
            <person name="Nosenko T."/>
            <person name="Hoerger A.C."/>
            <person name="Stephan W."/>
            <person name="Seidel M.A."/>
            <person name="Kuhn J.M.M."/>
            <person name="Haberer G."/>
            <person name="Tellier A."/>
        </authorList>
    </citation>
    <scope>NUCLEOTIDE SEQUENCE</scope>
    <source>
        <tissue evidence="2">Mature leaves</tissue>
    </source>
</reference>
<protein>
    <submittedName>
        <fullName evidence="2">Uncharacterized protein</fullName>
    </submittedName>
</protein>
<evidence type="ECO:0000313" key="2">
    <source>
        <dbReference type="EMBL" id="TMW82747.1"/>
    </source>
</evidence>
<feature type="region of interest" description="Disordered" evidence="1">
    <location>
        <begin position="86"/>
        <end position="111"/>
    </location>
</feature>
<dbReference type="EMBL" id="RXGB01017394">
    <property type="protein sequence ID" value="TMW82747.1"/>
    <property type="molecule type" value="Genomic_DNA"/>
</dbReference>
<organism evidence="2">
    <name type="scientific">Solanum chilense</name>
    <name type="common">Tomato</name>
    <name type="synonym">Lycopersicon chilense</name>
    <dbReference type="NCBI Taxonomy" id="4083"/>
    <lineage>
        <taxon>Eukaryota</taxon>
        <taxon>Viridiplantae</taxon>
        <taxon>Streptophyta</taxon>
        <taxon>Embryophyta</taxon>
        <taxon>Tracheophyta</taxon>
        <taxon>Spermatophyta</taxon>
        <taxon>Magnoliopsida</taxon>
        <taxon>eudicotyledons</taxon>
        <taxon>Gunneridae</taxon>
        <taxon>Pentapetalae</taxon>
        <taxon>asterids</taxon>
        <taxon>lamiids</taxon>
        <taxon>Solanales</taxon>
        <taxon>Solanaceae</taxon>
        <taxon>Solanoideae</taxon>
        <taxon>Solaneae</taxon>
        <taxon>Solanum</taxon>
        <taxon>Solanum subgen. Lycopersicon</taxon>
    </lineage>
</organism>
<feature type="compositionally biased region" description="Basic and acidic residues" evidence="1">
    <location>
        <begin position="86"/>
        <end position="105"/>
    </location>
</feature>
<evidence type="ECO:0000256" key="1">
    <source>
        <dbReference type="SAM" id="MobiDB-lite"/>
    </source>
</evidence>
<sequence>MVDFTRNKAHDPSHVAVLTIIDRQARDDSWMWCVFGMVELQLWLGGHPVAEDEMATLNGCYPLTDSDVYVLYGDGFQEPIDDDYSIVHEEDGSEKDVSEAMGTREDDIDAA</sequence>
<comment type="caution">
    <text evidence="2">The sequence shown here is derived from an EMBL/GenBank/DDBJ whole genome shotgun (WGS) entry which is preliminary data.</text>
</comment>